<keyword evidence="9 10" id="KW-0496">Mitochondrion</keyword>
<comment type="catalytic activity">
    <reaction evidence="8 9">
        <text>a ubiquinone + NADH + 5 H(+)(in) = a ubiquinol + NAD(+) + 4 H(+)(out)</text>
        <dbReference type="Rhea" id="RHEA:29091"/>
        <dbReference type="Rhea" id="RHEA-COMP:9565"/>
        <dbReference type="Rhea" id="RHEA-COMP:9566"/>
        <dbReference type="ChEBI" id="CHEBI:15378"/>
        <dbReference type="ChEBI" id="CHEBI:16389"/>
        <dbReference type="ChEBI" id="CHEBI:17976"/>
        <dbReference type="ChEBI" id="CHEBI:57540"/>
        <dbReference type="ChEBI" id="CHEBI:57945"/>
        <dbReference type="EC" id="7.1.1.2"/>
    </reaction>
</comment>
<gene>
    <name evidence="10" type="primary">ND3</name>
</gene>
<evidence type="ECO:0000256" key="8">
    <source>
        <dbReference type="ARBA" id="ARBA00049551"/>
    </source>
</evidence>
<dbReference type="AlphaFoldDB" id="A0AAU8L1B8"/>
<dbReference type="PANTHER" id="PTHR11058">
    <property type="entry name" value="NADH-UBIQUINONE OXIDOREDUCTASE CHAIN 3"/>
    <property type="match status" value="1"/>
</dbReference>
<keyword evidence="9" id="KW-0249">Electron transport</keyword>
<dbReference type="GO" id="GO:0030964">
    <property type="term" value="C:NADH dehydrogenase complex"/>
    <property type="evidence" value="ECO:0007669"/>
    <property type="project" value="TreeGrafter"/>
</dbReference>
<dbReference type="InterPro" id="IPR038430">
    <property type="entry name" value="NDAH_ubi_oxred_su3_sf"/>
</dbReference>
<evidence type="ECO:0000313" key="10">
    <source>
        <dbReference type="EMBL" id="XCN35357.1"/>
    </source>
</evidence>
<dbReference type="EMBL" id="PP990758">
    <property type="protein sequence ID" value="XCN35357.1"/>
    <property type="molecule type" value="Genomic_DNA"/>
</dbReference>
<evidence type="ECO:0000256" key="6">
    <source>
        <dbReference type="ARBA" id="ARBA00022989"/>
    </source>
</evidence>
<dbReference type="GO" id="GO:0008137">
    <property type="term" value="F:NADH dehydrogenase (ubiquinone) activity"/>
    <property type="evidence" value="ECO:0007669"/>
    <property type="project" value="UniProtKB-UniRule"/>
</dbReference>
<feature type="transmembrane region" description="Helical" evidence="9">
    <location>
        <begin position="47"/>
        <end position="71"/>
    </location>
</feature>
<sequence>MFYLVIVLFVLFIFFMLSNLLELKHSLKGSDPFECGFSPKGTAHAPFSFHFFLLGVIFIVFDVEIILLFPVVMNFTELGIVFCLVVILGLFYEIYAGTLCWL</sequence>
<protein>
    <recommendedName>
        <fullName evidence="3 9">NADH-ubiquinone oxidoreductase chain 3</fullName>
        <ecNumber evidence="9">7.1.1.2</ecNumber>
    </recommendedName>
</protein>
<keyword evidence="9" id="KW-1278">Translocase</keyword>
<geneLocation type="mitochondrion" evidence="10"/>
<comment type="similarity">
    <text evidence="2 9">Belongs to the complex I subunit 3 family.</text>
</comment>
<dbReference type="PANTHER" id="PTHR11058:SF9">
    <property type="entry name" value="NADH-UBIQUINONE OXIDOREDUCTASE CHAIN 3"/>
    <property type="match status" value="1"/>
</dbReference>
<keyword evidence="4 9" id="KW-0813">Transport</keyword>
<dbReference type="Pfam" id="PF00507">
    <property type="entry name" value="Oxidored_q4"/>
    <property type="match status" value="1"/>
</dbReference>
<keyword evidence="6 9" id="KW-1133">Transmembrane helix</keyword>
<comment type="function">
    <text evidence="9">Core subunit of the mitochondrial membrane respiratory chain NADH dehydrogenase (Complex I) which catalyzes electron transfer from NADH through the respiratory chain, using ubiquinone as an electron acceptor. Essential for the catalytic activity of complex I.</text>
</comment>
<reference evidence="10" key="1">
    <citation type="submission" date="2024-06" db="EMBL/GenBank/DDBJ databases">
        <title>Genomic investigations of benthic invertebrates from the Clarion-Clipperton fields of polymetallic nodules.</title>
        <authorList>
            <person name="Gastineau R."/>
            <person name="Dabek P."/>
            <person name="Mianowicz K."/>
            <person name="Otis C."/>
            <person name="Stoyanova V."/>
            <person name="Krawcewicz A."/>
            <person name="Abramowski T."/>
        </authorList>
    </citation>
    <scope>NUCLEOTIDE SEQUENCE</scope>
</reference>
<evidence type="ECO:0000256" key="9">
    <source>
        <dbReference type="RuleBase" id="RU003640"/>
    </source>
</evidence>
<keyword evidence="9" id="KW-0830">Ubiquinone</keyword>
<dbReference type="InterPro" id="IPR000440">
    <property type="entry name" value="NADH_UbQ/plastoQ_OxRdtase_su3"/>
</dbReference>
<keyword evidence="5 9" id="KW-0812">Transmembrane</keyword>
<name>A0AAU8L1B8_9BILA</name>
<accession>A0AAU8L1B8</accession>
<comment type="subcellular location">
    <subcellularLocation>
        <location evidence="1">Membrane</location>
    </subcellularLocation>
    <subcellularLocation>
        <location evidence="9">Mitochondrion membrane</location>
        <topology evidence="9">Multi-pass membrane protein</topology>
    </subcellularLocation>
</comment>
<evidence type="ECO:0000256" key="1">
    <source>
        <dbReference type="ARBA" id="ARBA00004370"/>
    </source>
</evidence>
<organism evidence="10">
    <name type="scientific">Bryozoa sp</name>
    <dbReference type="NCBI Taxonomy" id="2813608"/>
    <lineage>
        <taxon>Eukaryota</taxon>
        <taxon>Metazoa</taxon>
        <taxon>Spiralia</taxon>
        <taxon>Lophotrochozoa</taxon>
        <taxon>Bryozoa</taxon>
    </lineage>
</organism>
<keyword evidence="9" id="KW-0520">NAD</keyword>
<evidence type="ECO:0000256" key="5">
    <source>
        <dbReference type="ARBA" id="ARBA00022692"/>
    </source>
</evidence>
<proteinExistence type="inferred from homology"/>
<dbReference type="GO" id="GO:0031966">
    <property type="term" value="C:mitochondrial membrane"/>
    <property type="evidence" value="ECO:0007669"/>
    <property type="project" value="UniProtKB-SubCell"/>
</dbReference>
<feature type="transmembrane region" description="Helical" evidence="9">
    <location>
        <begin position="78"/>
        <end position="95"/>
    </location>
</feature>
<evidence type="ECO:0000256" key="4">
    <source>
        <dbReference type="ARBA" id="ARBA00022448"/>
    </source>
</evidence>
<evidence type="ECO:0000256" key="3">
    <source>
        <dbReference type="ARBA" id="ARBA00021007"/>
    </source>
</evidence>
<evidence type="ECO:0000256" key="2">
    <source>
        <dbReference type="ARBA" id="ARBA00008472"/>
    </source>
</evidence>
<evidence type="ECO:0000256" key="7">
    <source>
        <dbReference type="ARBA" id="ARBA00023136"/>
    </source>
</evidence>
<dbReference type="EC" id="7.1.1.2" evidence="9"/>
<dbReference type="Gene3D" id="1.20.58.1610">
    <property type="entry name" value="NADH:ubiquinone/plastoquinone oxidoreductase, chain 3"/>
    <property type="match status" value="1"/>
</dbReference>
<keyword evidence="7 9" id="KW-0472">Membrane</keyword>
<keyword evidence="9" id="KW-0679">Respiratory chain</keyword>